<feature type="compositionally biased region" description="Basic residues" evidence="1">
    <location>
        <begin position="1"/>
        <end position="11"/>
    </location>
</feature>
<keyword evidence="3" id="KW-1185">Reference proteome</keyword>
<feature type="region of interest" description="Disordered" evidence="1">
    <location>
        <begin position="1"/>
        <end position="22"/>
    </location>
</feature>
<evidence type="ECO:0000256" key="1">
    <source>
        <dbReference type="SAM" id="MobiDB-lite"/>
    </source>
</evidence>
<sequence>MVVDNRRRRTPPNKPSGGRQELVVTKPRGSRFAVLDSGATVADTITREVEVSLQALDELAPTGTDVQVVSSPGLVRTANFGVENPQRKLKSSSTSSSRIETIPMQPGNAITVVEHRPHGASKDHQAVSLLEQGHGSNGVDTWKSQAGRGFKLKSAKENARQGLMIRKPSPAKTISRLVLSEWVDNVNHQLNYIAHRKELDPGGT</sequence>
<gene>
    <name evidence="2" type="ORF">V6N12_061976</name>
</gene>
<comment type="caution">
    <text evidence="2">The sequence shown here is derived from an EMBL/GenBank/DDBJ whole genome shotgun (WGS) entry which is preliminary data.</text>
</comment>
<name>A0ABR2DYN4_9ROSI</name>
<dbReference type="Proteomes" id="UP001472677">
    <property type="component" value="Unassembled WGS sequence"/>
</dbReference>
<reference evidence="2 3" key="1">
    <citation type="journal article" date="2024" name="G3 (Bethesda)">
        <title>Genome assembly of Hibiscus sabdariffa L. provides insights into metabolisms of medicinal natural products.</title>
        <authorList>
            <person name="Kim T."/>
        </authorList>
    </citation>
    <scope>NUCLEOTIDE SEQUENCE [LARGE SCALE GENOMIC DNA]</scope>
    <source>
        <strain evidence="2">TK-2024</strain>
        <tissue evidence="2">Old leaves</tissue>
    </source>
</reference>
<accession>A0ABR2DYN4</accession>
<organism evidence="2 3">
    <name type="scientific">Hibiscus sabdariffa</name>
    <name type="common">roselle</name>
    <dbReference type="NCBI Taxonomy" id="183260"/>
    <lineage>
        <taxon>Eukaryota</taxon>
        <taxon>Viridiplantae</taxon>
        <taxon>Streptophyta</taxon>
        <taxon>Embryophyta</taxon>
        <taxon>Tracheophyta</taxon>
        <taxon>Spermatophyta</taxon>
        <taxon>Magnoliopsida</taxon>
        <taxon>eudicotyledons</taxon>
        <taxon>Gunneridae</taxon>
        <taxon>Pentapetalae</taxon>
        <taxon>rosids</taxon>
        <taxon>malvids</taxon>
        <taxon>Malvales</taxon>
        <taxon>Malvaceae</taxon>
        <taxon>Malvoideae</taxon>
        <taxon>Hibiscus</taxon>
    </lineage>
</organism>
<proteinExistence type="predicted"/>
<protein>
    <submittedName>
        <fullName evidence="2">Uncharacterized protein</fullName>
    </submittedName>
</protein>
<evidence type="ECO:0000313" key="2">
    <source>
        <dbReference type="EMBL" id="KAK8549078.1"/>
    </source>
</evidence>
<evidence type="ECO:0000313" key="3">
    <source>
        <dbReference type="Proteomes" id="UP001472677"/>
    </source>
</evidence>
<dbReference type="EMBL" id="JBBPBM010000021">
    <property type="protein sequence ID" value="KAK8549078.1"/>
    <property type="molecule type" value="Genomic_DNA"/>
</dbReference>